<keyword evidence="6 7" id="KW-0472">Membrane</keyword>
<dbReference type="InterPro" id="IPR051393">
    <property type="entry name" value="ABC_transporter_permease"/>
</dbReference>
<dbReference type="GO" id="GO:0055085">
    <property type="term" value="P:transmembrane transport"/>
    <property type="evidence" value="ECO:0007669"/>
    <property type="project" value="InterPro"/>
</dbReference>
<feature type="transmembrane region" description="Helical" evidence="7">
    <location>
        <begin position="109"/>
        <end position="135"/>
    </location>
</feature>
<evidence type="ECO:0000259" key="8">
    <source>
        <dbReference type="PROSITE" id="PS50928"/>
    </source>
</evidence>
<reference evidence="9" key="1">
    <citation type="journal article" date="2014" name="Int. J. Syst. Evol. Microbiol.">
        <title>Complete genome sequence of Corynebacterium casei LMG S-19264T (=DSM 44701T), isolated from a smear-ripened cheese.</title>
        <authorList>
            <consortium name="US DOE Joint Genome Institute (JGI-PGF)"/>
            <person name="Walter F."/>
            <person name="Albersmeier A."/>
            <person name="Kalinowski J."/>
            <person name="Ruckert C."/>
        </authorList>
    </citation>
    <scope>NUCLEOTIDE SEQUENCE</scope>
    <source>
        <strain evidence="9">CGMCC 1.15178</strain>
    </source>
</reference>
<dbReference type="PROSITE" id="PS50928">
    <property type="entry name" value="ABC_TM1"/>
    <property type="match status" value="1"/>
</dbReference>
<dbReference type="SUPFAM" id="SSF161098">
    <property type="entry name" value="MetI-like"/>
    <property type="match status" value="1"/>
</dbReference>
<dbReference type="AlphaFoldDB" id="A0A917DZR8"/>
<comment type="caution">
    <text evidence="9">The sequence shown here is derived from an EMBL/GenBank/DDBJ whole genome shotgun (WGS) entry which is preliminary data.</text>
</comment>
<dbReference type="Proteomes" id="UP000612456">
    <property type="component" value="Unassembled WGS sequence"/>
</dbReference>
<feature type="transmembrane region" description="Helical" evidence="7">
    <location>
        <begin position="75"/>
        <end position="97"/>
    </location>
</feature>
<dbReference type="RefSeq" id="WP_188995256.1">
    <property type="nucleotide sequence ID" value="NZ_BMHP01000003.1"/>
</dbReference>
<feature type="transmembrane region" description="Helical" evidence="7">
    <location>
        <begin position="207"/>
        <end position="227"/>
    </location>
</feature>
<evidence type="ECO:0000256" key="3">
    <source>
        <dbReference type="ARBA" id="ARBA00022475"/>
    </source>
</evidence>
<keyword evidence="4 7" id="KW-0812">Transmembrane</keyword>
<dbReference type="PANTHER" id="PTHR30193">
    <property type="entry name" value="ABC TRANSPORTER PERMEASE PROTEIN"/>
    <property type="match status" value="1"/>
</dbReference>
<evidence type="ECO:0000256" key="1">
    <source>
        <dbReference type="ARBA" id="ARBA00004651"/>
    </source>
</evidence>
<evidence type="ECO:0000256" key="6">
    <source>
        <dbReference type="ARBA" id="ARBA00023136"/>
    </source>
</evidence>
<comment type="similarity">
    <text evidence="7">Belongs to the binding-protein-dependent transport system permease family.</text>
</comment>
<keyword evidence="2 7" id="KW-0813">Transport</keyword>
<dbReference type="Pfam" id="PF00528">
    <property type="entry name" value="BPD_transp_1"/>
    <property type="match status" value="1"/>
</dbReference>
<dbReference type="PANTHER" id="PTHR30193:SF1">
    <property type="entry name" value="ABC TRANSPORTER PERMEASE PROTEIN YESP-RELATED"/>
    <property type="match status" value="1"/>
</dbReference>
<evidence type="ECO:0000313" key="9">
    <source>
        <dbReference type="EMBL" id="GGD82452.1"/>
    </source>
</evidence>
<sequence>MGKAARRESREFYMLVFPWLIVFLFMSLYPLLYGLYLSFTNFAGFNYGNVRYVGLRNYNNVFLDSDAMYALGRSFAIGSLNVLFSTVFGFLIAVLLNNKFKAIGFFRSLYYLPAILPITAVGLMWKQLFATTGVLNDFLSWIGLQPINWLGYDHAAMSLLILLSWGCGGGIIIYLAGLKGISPELYEAAAIDGAGAFRRFRLITIPLMTPVIFFNLVFGIIGSLQIFAQATLLSSNGGLMGVPIRPIYLYLVHTFQQIFMFQRYAYGLALLWVLFIITILLTLIVFGTSRLWVHYESGERRGG</sequence>
<dbReference type="EMBL" id="BMHP01000003">
    <property type="protein sequence ID" value="GGD82452.1"/>
    <property type="molecule type" value="Genomic_DNA"/>
</dbReference>
<feature type="domain" description="ABC transmembrane type-1" evidence="8">
    <location>
        <begin position="71"/>
        <end position="285"/>
    </location>
</feature>
<evidence type="ECO:0000256" key="2">
    <source>
        <dbReference type="ARBA" id="ARBA00022448"/>
    </source>
</evidence>
<proteinExistence type="inferred from homology"/>
<evidence type="ECO:0000256" key="7">
    <source>
        <dbReference type="RuleBase" id="RU363032"/>
    </source>
</evidence>
<organism evidence="9 10">
    <name type="scientific">Paenibacillus nasutitermitis</name>
    <dbReference type="NCBI Taxonomy" id="1652958"/>
    <lineage>
        <taxon>Bacteria</taxon>
        <taxon>Bacillati</taxon>
        <taxon>Bacillota</taxon>
        <taxon>Bacilli</taxon>
        <taxon>Bacillales</taxon>
        <taxon>Paenibacillaceae</taxon>
        <taxon>Paenibacillus</taxon>
    </lineage>
</organism>
<dbReference type="GO" id="GO:0005886">
    <property type="term" value="C:plasma membrane"/>
    <property type="evidence" value="ECO:0007669"/>
    <property type="project" value="UniProtKB-SubCell"/>
</dbReference>
<reference evidence="9" key="2">
    <citation type="submission" date="2020-09" db="EMBL/GenBank/DDBJ databases">
        <authorList>
            <person name="Sun Q."/>
            <person name="Zhou Y."/>
        </authorList>
    </citation>
    <scope>NUCLEOTIDE SEQUENCE</scope>
    <source>
        <strain evidence="9">CGMCC 1.15178</strain>
    </source>
</reference>
<evidence type="ECO:0000256" key="5">
    <source>
        <dbReference type="ARBA" id="ARBA00022989"/>
    </source>
</evidence>
<keyword evidence="5 7" id="KW-1133">Transmembrane helix</keyword>
<name>A0A917DZR8_9BACL</name>
<evidence type="ECO:0000313" key="10">
    <source>
        <dbReference type="Proteomes" id="UP000612456"/>
    </source>
</evidence>
<protein>
    <submittedName>
        <fullName evidence="9">ABC transporter permease</fullName>
    </submittedName>
</protein>
<dbReference type="InterPro" id="IPR035906">
    <property type="entry name" value="MetI-like_sf"/>
</dbReference>
<feature type="transmembrane region" description="Helical" evidence="7">
    <location>
        <begin position="264"/>
        <end position="286"/>
    </location>
</feature>
<evidence type="ECO:0000256" key="4">
    <source>
        <dbReference type="ARBA" id="ARBA00022692"/>
    </source>
</evidence>
<dbReference type="Gene3D" id="1.10.3720.10">
    <property type="entry name" value="MetI-like"/>
    <property type="match status" value="1"/>
</dbReference>
<feature type="transmembrane region" description="Helical" evidence="7">
    <location>
        <begin position="233"/>
        <end position="252"/>
    </location>
</feature>
<dbReference type="InterPro" id="IPR000515">
    <property type="entry name" value="MetI-like"/>
</dbReference>
<feature type="transmembrane region" description="Helical" evidence="7">
    <location>
        <begin position="155"/>
        <end position="176"/>
    </location>
</feature>
<dbReference type="CDD" id="cd06261">
    <property type="entry name" value="TM_PBP2"/>
    <property type="match status" value="1"/>
</dbReference>
<gene>
    <name evidence="9" type="ORF">GCM10010911_45730</name>
</gene>
<feature type="transmembrane region" description="Helical" evidence="7">
    <location>
        <begin position="12"/>
        <end position="32"/>
    </location>
</feature>
<keyword evidence="3" id="KW-1003">Cell membrane</keyword>
<keyword evidence="10" id="KW-1185">Reference proteome</keyword>
<comment type="subcellular location">
    <subcellularLocation>
        <location evidence="1 7">Cell membrane</location>
        <topology evidence="1 7">Multi-pass membrane protein</topology>
    </subcellularLocation>
</comment>
<accession>A0A917DZR8</accession>